<dbReference type="Gene3D" id="3.40.50.850">
    <property type="entry name" value="Isochorismatase-like"/>
    <property type="match status" value="1"/>
</dbReference>
<dbReference type="CDD" id="cd00431">
    <property type="entry name" value="cysteine_hydrolases"/>
    <property type="match status" value="1"/>
</dbReference>
<keyword evidence="1" id="KW-0378">Hydrolase</keyword>
<dbReference type="PANTHER" id="PTHR43540">
    <property type="entry name" value="PEROXYUREIDOACRYLATE/UREIDOACRYLATE AMIDOHYDROLASE-RELATED"/>
    <property type="match status" value="1"/>
</dbReference>
<dbReference type="InterPro" id="IPR036380">
    <property type="entry name" value="Isochorismatase-like_sf"/>
</dbReference>
<dbReference type="InterPro" id="IPR050272">
    <property type="entry name" value="Isochorismatase-like_hydrls"/>
</dbReference>
<dbReference type="EMBL" id="NWQG01000049">
    <property type="protein sequence ID" value="PDQ21322.1"/>
    <property type="molecule type" value="Genomic_DNA"/>
</dbReference>
<keyword evidence="4" id="KW-1185">Reference proteome</keyword>
<evidence type="ECO:0000313" key="4">
    <source>
        <dbReference type="Proteomes" id="UP000219182"/>
    </source>
</evidence>
<organism evidence="3 4">
    <name type="scientific">Mesorhizobium sanjuanii</name>
    <dbReference type="NCBI Taxonomy" id="2037900"/>
    <lineage>
        <taxon>Bacteria</taxon>
        <taxon>Pseudomonadati</taxon>
        <taxon>Pseudomonadota</taxon>
        <taxon>Alphaproteobacteria</taxon>
        <taxon>Hyphomicrobiales</taxon>
        <taxon>Phyllobacteriaceae</taxon>
        <taxon>Mesorhizobium</taxon>
    </lineage>
</organism>
<dbReference type="AlphaFoldDB" id="A0A2A6FHT9"/>
<gene>
    <name evidence="3" type="ORF">CN311_09925</name>
</gene>
<accession>A0A2A6FHT9</accession>
<dbReference type="SUPFAM" id="SSF52499">
    <property type="entry name" value="Isochorismatase-like hydrolases"/>
    <property type="match status" value="1"/>
</dbReference>
<dbReference type="GO" id="GO:0016787">
    <property type="term" value="F:hydrolase activity"/>
    <property type="evidence" value="ECO:0007669"/>
    <property type="project" value="UniProtKB-KW"/>
</dbReference>
<comment type="caution">
    <text evidence="3">The sequence shown here is derived from an EMBL/GenBank/DDBJ whole genome shotgun (WGS) entry which is preliminary data.</text>
</comment>
<dbReference type="RefSeq" id="WP_097573272.1">
    <property type="nucleotide sequence ID" value="NZ_NWQG01000049.1"/>
</dbReference>
<dbReference type="Proteomes" id="UP000219182">
    <property type="component" value="Unassembled WGS sequence"/>
</dbReference>
<evidence type="ECO:0000259" key="2">
    <source>
        <dbReference type="Pfam" id="PF00857"/>
    </source>
</evidence>
<evidence type="ECO:0000256" key="1">
    <source>
        <dbReference type="ARBA" id="ARBA00022801"/>
    </source>
</evidence>
<dbReference type="InterPro" id="IPR000868">
    <property type="entry name" value="Isochorismatase-like_dom"/>
</dbReference>
<dbReference type="PANTHER" id="PTHR43540:SF6">
    <property type="entry name" value="ISOCHORISMATASE-LIKE DOMAIN-CONTAINING PROTEIN"/>
    <property type="match status" value="1"/>
</dbReference>
<evidence type="ECO:0000313" key="3">
    <source>
        <dbReference type="EMBL" id="PDQ21322.1"/>
    </source>
</evidence>
<dbReference type="Pfam" id="PF00857">
    <property type="entry name" value="Isochorismatase"/>
    <property type="match status" value="1"/>
</dbReference>
<sequence>MPVDVFSSHRHDDAMRLDPQRAAIIVIDMVNEFCKPGGAMVLPGYETLVAPQLAVIEAARAVGVPVIWVHDTHRAGMRREREWVKRTPHCLEGTWGPEIIEDLGARDDEIHLIKRRYSAFFQTDLDLTLQDMQVDQLVIFGVVTNICVRSTVHDAFFQGYEVVVPSDCCAATGPREQESSLYDIATHFGVVSDSASVVAALRDGASLQPTEVAA</sequence>
<name>A0A2A6FHT9_9HYPH</name>
<protein>
    <submittedName>
        <fullName evidence="3">Isochorismatase</fullName>
    </submittedName>
</protein>
<reference evidence="3 4" key="1">
    <citation type="submission" date="2017-09" db="EMBL/GenBank/DDBJ databases">
        <title>Mesorhizobum sanjuanii sp. nov. isolated from nodules of Lotus tenuis in saline-alkaline lowlands of Flooding Pampa.</title>
        <authorList>
            <person name="Sannazzaro A.I."/>
            <person name="Torres Tejerizo G.A."/>
            <person name="Fontana F."/>
            <person name="Cumpa Velazquez L.M."/>
            <person name="Hansen L."/>
            <person name="Pistorio M."/>
            <person name="Estrella M.J."/>
        </authorList>
    </citation>
    <scope>NUCLEOTIDE SEQUENCE [LARGE SCALE GENOMIC DNA]</scope>
    <source>
        <strain evidence="3 4">BSA136</strain>
    </source>
</reference>
<proteinExistence type="predicted"/>
<feature type="domain" description="Isochorismatase-like" evidence="2">
    <location>
        <begin position="23"/>
        <end position="195"/>
    </location>
</feature>